<evidence type="ECO:0000313" key="2">
    <source>
        <dbReference type="EMBL" id="CAI2172652.1"/>
    </source>
</evidence>
<dbReference type="Proteomes" id="UP001153678">
    <property type="component" value="Unassembled WGS sequence"/>
</dbReference>
<organism evidence="2 3">
    <name type="scientific">Funneliformis geosporum</name>
    <dbReference type="NCBI Taxonomy" id="1117311"/>
    <lineage>
        <taxon>Eukaryota</taxon>
        <taxon>Fungi</taxon>
        <taxon>Fungi incertae sedis</taxon>
        <taxon>Mucoromycota</taxon>
        <taxon>Glomeromycotina</taxon>
        <taxon>Glomeromycetes</taxon>
        <taxon>Glomerales</taxon>
        <taxon>Glomeraceae</taxon>
        <taxon>Funneliformis</taxon>
    </lineage>
</organism>
<feature type="signal peptide" evidence="1">
    <location>
        <begin position="1"/>
        <end position="20"/>
    </location>
</feature>
<evidence type="ECO:0000313" key="3">
    <source>
        <dbReference type="Proteomes" id="UP001153678"/>
    </source>
</evidence>
<feature type="chain" id="PRO_5040915367" evidence="1">
    <location>
        <begin position="21"/>
        <end position="261"/>
    </location>
</feature>
<proteinExistence type="predicted"/>
<sequence>MKFSAIIFLIVALLASIAFSAPAESKKDYEKDFKTVCQNIEFKKPVDGIIYKINSTQVADFVLPKDCIDLFGHKLFVTLEVFSIGANAVVDTIVEFEYIYNRPTVFLYLIDKVWANDNAQYFLIATIFHKDYYVQTENKKEYEDEFYKYCQNIEFKKPVDGVMYMINSTQVADFVIPKDCMEKYGSYLMTTVEIFSIGGNKVIDTIIEQEYNYNHPNVFLYLIDKVWANKDAKYLLIASLHYNYYHVQSKSGMFIVKDKKY</sequence>
<keyword evidence="1" id="KW-0732">Signal</keyword>
<name>A0A9W4WML0_9GLOM</name>
<reference evidence="2" key="1">
    <citation type="submission" date="2022-08" db="EMBL/GenBank/DDBJ databases">
        <authorList>
            <person name="Kallberg Y."/>
            <person name="Tangrot J."/>
            <person name="Rosling A."/>
        </authorList>
    </citation>
    <scope>NUCLEOTIDE SEQUENCE</scope>
    <source>
        <strain evidence="2">Wild A</strain>
    </source>
</reference>
<gene>
    <name evidence="2" type="ORF">FWILDA_LOCUS5689</name>
</gene>
<dbReference type="AlphaFoldDB" id="A0A9W4WML0"/>
<dbReference type="OrthoDB" id="2413195at2759"/>
<dbReference type="EMBL" id="CAMKVN010000965">
    <property type="protein sequence ID" value="CAI2172652.1"/>
    <property type="molecule type" value="Genomic_DNA"/>
</dbReference>
<evidence type="ECO:0000256" key="1">
    <source>
        <dbReference type="SAM" id="SignalP"/>
    </source>
</evidence>
<keyword evidence="3" id="KW-1185">Reference proteome</keyword>
<comment type="caution">
    <text evidence="2">The sequence shown here is derived from an EMBL/GenBank/DDBJ whole genome shotgun (WGS) entry which is preliminary data.</text>
</comment>
<accession>A0A9W4WML0</accession>
<protein>
    <submittedName>
        <fullName evidence="2">9256_t:CDS:1</fullName>
    </submittedName>
</protein>